<reference evidence="2" key="2">
    <citation type="journal article" date="2019" name="IMA Fungus">
        <title>Genome sequencing and comparison of five Tilletia species to identify candidate genes for the detection of regulated species infecting wheat.</title>
        <authorList>
            <person name="Nguyen H.D.T."/>
            <person name="Sultana T."/>
            <person name="Kesanakurti P."/>
            <person name="Hambleton S."/>
        </authorList>
    </citation>
    <scope>NUCLEOTIDE SEQUENCE</scope>
    <source>
        <strain evidence="2">DAOMC 236416</strain>
    </source>
</reference>
<name>A0A177T781_9BASI</name>
<sequence>MEATFNDRTTTRPQEADEQRRQENASRAEQGERKLGGSAGREQIANKDPSEFDVRGGPGGDPKPKQDPIL</sequence>
<feature type="region of interest" description="Disordered" evidence="1">
    <location>
        <begin position="1"/>
        <end position="70"/>
    </location>
</feature>
<gene>
    <name evidence="2" type="ORF">A4X13_0g6326</name>
</gene>
<dbReference type="AlphaFoldDB" id="A0A177T781"/>
<feature type="compositionally biased region" description="Basic and acidic residues" evidence="1">
    <location>
        <begin position="44"/>
        <end position="54"/>
    </location>
</feature>
<keyword evidence="3" id="KW-1185">Reference proteome</keyword>
<organism evidence="2 3">
    <name type="scientific">Tilletia indica</name>
    <dbReference type="NCBI Taxonomy" id="43049"/>
    <lineage>
        <taxon>Eukaryota</taxon>
        <taxon>Fungi</taxon>
        <taxon>Dikarya</taxon>
        <taxon>Basidiomycota</taxon>
        <taxon>Ustilaginomycotina</taxon>
        <taxon>Exobasidiomycetes</taxon>
        <taxon>Tilletiales</taxon>
        <taxon>Tilletiaceae</taxon>
        <taxon>Tilletia</taxon>
    </lineage>
</organism>
<evidence type="ECO:0000313" key="3">
    <source>
        <dbReference type="Proteomes" id="UP000077521"/>
    </source>
</evidence>
<comment type="caution">
    <text evidence="2">The sequence shown here is derived from an EMBL/GenBank/DDBJ whole genome shotgun (WGS) entry which is preliminary data.</text>
</comment>
<evidence type="ECO:0000313" key="2">
    <source>
        <dbReference type="EMBL" id="KAE8244730.1"/>
    </source>
</evidence>
<dbReference type="Proteomes" id="UP000077521">
    <property type="component" value="Unassembled WGS sequence"/>
</dbReference>
<feature type="compositionally biased region" description="Basic and acidic residues" evidence="1">
    <location>
        <begin position="14"/>
        <end position="35"/>
    </location>
</feature>
<accession>A0A177T781</accession>
<dbReference type="EMBL" id="LWDF02000588">
    <property type="protein sequence ID" value="KAE8244730.1"/>
    <property type="molecule type" value="Genomic_DNA"/>
</dbReference>
<reference evidence="2" key="1">
    <citation type="submission" date="2016-04" db="EMBL/GenBank/DDBJ databases">
        <authorList>
            <person name="Nguyen H.D."/>
            <person name="Samba Siva P."/>
            <person name="Cullis J."/>
            <person name="Levesque C.A."/>
            <person name="Hambleton S."/>
        </authorList>
    </citation>
    <scope>NUCLEOTIDE SEQUENCE</scope>
    <source>
        <strain evidence="2">DAOMC 236416</strain>
    </source>
</reference>
<protein>
    <submittedName>
        <fullName evidence="2">Uncharacterized protein</fullName>
    </submittedName>
</protein>
<evidence type="ECO:0000256" key="1">
    <source>
        <dbReference type="SAM" id="MobiDB-lite"/>
    </source>
</evidence>
<proteinExistence type="predicted"/>
<feature type="compositionally biased region" description="Polar residues" evidence="1">
    <location>
        <begin position="1"/>
        <end position="13"/>
    </location>
</feature>